<dbReference type="EMBL" id="NBIV01000026">
    <property type="protein sequence ID" value="PXF47334.1"/>
    <property type="molecule type" value="Genomic_DNA"/>
</dbReference>
<proteinExistence type="predicted"/>
<dbReference type="OrthoDB" id="10541548at2759"/>
<feature type="compositionally biased region" description="Pro residues" evidence="1">
    <location>
        <begin position="105"/>
        <end position="116"/>
    </location>
</feature>
<feature type="region of interest" description="Disordered" evidence="1">
    <location>
        <begin position="1"/>
        <end position="34"/>
    </location>
</feature>
<gene>
    <name evidence="3" type="ORF">BWQ96_02947</name>
</gene>
<dbReference type="PROSITE" id="PS00036">
    <property type="entry name" value="BZIP_BASIC"/>
    <property type="match status" value="1"/>
</dbReference>
<feature type="compositionally biased region" description="Low complexity" evidence="1">
    <location>
        <begin position="130"/>
        <end position="139"/>
    </location>
</feature>
<sequence>MTSSTLEKRPAPAMDTASPPCKKSRTDFSPSLPIVPKDELTVDISPFPLDFSLSDLPYDFAHPMVNSTDLRPTTFDNWLEDPPLDVLPVTDAFSDISSDESKPNPFVPLPPLPLPQPVDSHQDTLSLPVTTTTTTSTTTGPSFHNKIPSSPVSSECALRTEHTSNKATTATTTTASNTNRNTTSNSKPSQADIESHKKRQADRAARNRESSRRAREKQKNRFIQLQNGNVLLQQTLQRYKLQVEHLKSSLDRMHAMLSSCSMCSYNVAVVQQQQQQQTQQTRGTTPPRPAPNPSLLRQ</sequence>
<feature type="compositionally biased region" description="Basic and acidic residues" evidence="1">
    <location>
        <begin position="1"/>
        <end position="10"/>
    </location>
</feature>
<feature type="region of interest" description="Disordered" evidence="1">
    <location>
        <begin position="96"/>
        <end position="221"/>
    </location>
</feature>
<protein>
    <recommendedName>
        <fullName evidence="2">BZIP domain-containing protein</fullName>
    </recommendedName>
</protein>
<feature type="compositionally biased region" description="Low complexity" evidence="1">
    <location>
        <begin position="165"/>
        <end position="186"/>
    </location>
</feature>
<dbReference type="CDD" id="cd14686">
    <property type="entry name" value="bZIP"/>
    <property type="match status" value="1"/>
</dbReference>
<evidence type="ECO:0000313" key="3">
    <source>
        <dbReference type="EMBL" id="PXF47334.1"/>
    </source>
</evidence>
<dbReference type="Proteomes" id="UP000247409">
    <property type="component" value="Unassembled WGS sequence"/>
</dbReference>
<accession>A0A2V3IYW6</accession>
<evidence type="ECO:0000259" key="2">
    <source>
        <dbReference type="PROSITE" id="PS00036"/>
    </source>
</evidence>
<dbReference type="GO" id="GO:0003700">
    <property type="term" value="F:DNA-binding transcription factor activity"/>
    <property type="evidence" value="ECO:0007669"/>
    <property type="project" value="InterPro"/>
</dbReference>
<feature type="region of interest" description="Disordered" evidence="1">
    <location>
        <begin position="274"/>
        <end position="298"/>
    </location>
</feature>
<feature type="domain" description="BZIP" evidence="2">
    <location>
        <begin position="203"/>
        <end position="217"/>
    </location>
</feature>
<dbReference type="Gene3D" id="1.20.5.170">
    <property type="match status" value="1"/>
</dbReference>
<evidence type="ECO:0000256" key="1">
    <source>
        <dbReference type="SAM" id="MobiDB-lite"/>
    </source>
</evidence>
<comment type="caution">
    <text evidence="3">The sequence shown here is derived from an EMBL/GenBank/DDBJ whole genome shotgun (WGS) entry which is preliminary data.</text>
</comment>
<evidence type="ECO:0000313" key="4">
    <source>
        <dbReference type="Proteomes" id="UP000247409"/>
    </source>
</evidence>
<name>A0A2V3IYW6_9FLOR</name>
<feature type="compositionally biased region" description="Basic and acidic residues" evidence="1">
    <location>
        <begin position="201"/>
        <end position="219"/>
    </location>
</feature>
<dbReference type="InterPro" id="IPR004827">
    <property type="entry name" value="bZIP"/>
</dbReference>
<keyword evidence="4" id="KW-1185">Reference proteome</keyword>
<dbReference type="AlphaFoldDB" id="A0A2V3IYW6"/>
<reference evidence="3 4" key="1">
    <citation type="journal article" date="2018" name="Mol. Biol. Evol.">
        <title>Analysis of the draft genome of the red seaweed Gracilariopsis chorda provides insights into genome size evolution in Rhodophyta.</title>
        <authorList>
            <person name="Lee J."/>
            <person name="Yang E.C."/>
            <person name="Graf L."/>
            <person name="Yang J.H."/>
            <person name="Qiu H."/>
            <person name="Zel Zion U."/>
            <person name="Chan C.X."/>
            <person name="Stephens T.G."/>
            <person name="Weber A.P.M."/>
            <person name="Boo G.H."/>
            <person name="Boo S.M."/>
            <person name="Kim K.M."/>
            <person name="Shin Y."/>
            <person name="Jung M."/>
            <person name="Lee S.J."/>
            <person name="Yim H.S."/>
            <person name="Lee J.H."/>
            <person name="Bhattacharya D."/>
            <person name="Yoon H.S."/>
        </authorList>
    </citation>
    <scope>NUCLEOTIDE SEQUENCE [LARGE SCALE GENOMIC DNA]</scope>
    <source>
        <strain evidence="3 4">SKKU-2015</strain>
        <tissue evidence="3">Whole body</tissue>
    </source>
</reference>
<organism evidence="3 4">
    <name type="scientific">Gracilariopsis chorda</name>
    <dbReference type="NCBI Taxonomy" id="448386"/>
    <lineage>
        <taxon>Eukaryota</taxon>
        <taxon>Rhodophyta</taxon>
        <taxon>Florideophyceae</taxon>
        <taxon>Rhodymeniophycidae</taxon>
        <taxon>Gracilariales</taxon>
        <taxon>Gracilariaceae</taxon>
        <taxon>Gracilariopsis</taxon>
    </lineage>
</organism>